<evidence type="ECO:0000313" key="2">
    <source>
        <dbReference type="Proteomes" id="UP000281391"/>
    </source>
</evidence>
<name>A0A3S4DQC9_SEROD</name>
<sequence>METIIDALKAMGKASSIEIAARLGLDRQEVIDQLWELKRADEVVQVGQQWAAVVAVSGNEKSEVATGMKADDLINIIAKQGSMTAEELAAAAGVTTRRVASSLAMATSCGKIERKSVGGKFRYMLPGKAKSEKIAAPAPAVTAVDIPAPAVSIAAPTAVQTQAVDAGTDTLVIPTIAHLRKRIRQQKAGARRDEQLLKYLVRVHRLMEVNS</sequence>
<protein>
    <submittedName>
        <fullName evidence="1">Protein of uncharacterized function (DUF1627)</fullName>
    </submittedName>
</protein>
<dbReference type="SUPFAM" id="SSF46785">
    <property type="entry name" value="Winged helix' DNA-binding domain"/>
    <property type="match status" value="1"/>
</dbReference>
<evidence type="ECO:0000313" key="1">
    <source>
        <dbReference type="EMBL" id="VDZ64172.1"/>
    </source>
</evidence>
<dbReference type="KEGG" id="sof:NCTC11214_04840"/>
<proteinExistence type="predicted"/>
<dbReference type="Pfam" id="PF07789">
    <property type="entry name" value="DUF1627"/>
    <property type="match status" value="1"/>
</dbReference>
<dbReference type="Proteomes" id="UP000281391">
    <property type="component" value="Chromosome"/>
</dbReference>
<dbReference type="InterPro" id="IPR036390">
    <property type="entry name" value="WH_DNA-bd_sf"/>
</dbReference>
<accession>A0A3S4DQC9</accession>
<organism evidence="1 2">
    <name type="scientific">Serratia odorifera</name>
    <dbReference type="NCBI Taxonomy" id="618"/>
    <lineage>
        <taxon>Bacteria</taxon>
        <taxon>Pseudomonadati</taxon>
        <taxon>Pseudomonadota</taxon>
        <taxon>Gammaproteobacteria</taxon>
        <taxon>Enterobacterales</taxon>
        <taxon>Yersiniaceae</taxon>
        <taxon>Serratia</taxon>
    </lineage>
</organism>
<dbReference type="EMBL" id="LR134117">
    <property type="protein sequence ID" value="VDZ64172.1"/>
    <property type="molecule type" value="Genomic_DNA"/>
</dbReference>
<reference evidence="1 2" key="1">
    <citation type="submission" date="2018-12" db="EMBL/GenBank/DDBJ databases">
        <authorList>
            <consortium name="Pathogen Informatics"/>
        </authorList>
    </citation>
    <scope>NUCLEOTIDE SEQUENCE [LARGE SCALE GENOMIC DNA]</scope>
    <source>
        <strain evidence="1 2">NCTC11214</strain>
    </source>
</reference>
<gene>
    <name evidence="1" type="ORF">NCTC11214_04840</name>
</gene>
<dbReference type="AlphaFoldDB" id="A0A3S4DQC9"/>
<dbReference type="InterPro" id="IPR012432">
    <property type="entry name" value="DUF1627"/>
</dbReference>
<dbReference type="RefSeq" id="WP_004964086.1">
    <property type="nucleotide sequence ID" value="NZ_LR134117.1"/>
</dbReference>